<accession>A0A9P6RCF8</accession>
<feature type="region of interest" description="Disordered" evidence="4">
    <location>
        <begin position="82"/>
        <end position="121"/>
    </location>
</feature>
<proteinExistence type="predicted"/>
<keyword evidence="7" id="KW-1185">Reference proteome</keyword>
<evidence type="ECO:0000256" key="2">
    <source>
        <dbReference type="ARBA" id="ARBA00023242"/>
    </source>
</evidence>
<dbReference type="Gene3D" id="1.25.40.630">
    <property type="match status" value="1"/>
</dbReference>
<dbReference type="EMBL" id="JAAAIP010000441">
    <property type="protein sequence ID" value="KAG0317104.1"/>
    <property type="molecule type" value="Genomic_DNA"/>
</dbReference>
<dbReference type="OrthoDB" id="272703at2759"/>
<evidence type="ECO:0000259" key="5">
    <source>
        <dbReference type="PROSITE" id="PS50102"/>
    </source>
</evidence>
<dbReference type="GO" id="GO:0031124">
    <property type="term" value="P:mRNA 3'-end processing"/>
    <property type="evidence" value="ECO:0007669"/>
    <property type="project" value="InterPro"/>
</dbReference>
<dbReference type="SUPFAM" id="SSF54928">
    <property type="entry name" value="RNA-binding domain, RBD"/>
    <property type="match status" value="1"/>
</dbReference>
<dbReference type="InterPro" id="IPR012677">
    <property type="entry name" value="Nucleotide-bd_a/b_plait_sf"/>
</dbReference>
<evidence type="ECO:0000313" key="6">
    <source>
        <dbReference type="EMBL" id="KAG0317104.1"/>
    </source>
</evidence>
<keyword evidence="2" id="KW-0539">Nucleus</keyword>
<dbReference type="PANTHER" id="PTHR45735">
    <property type="entry name" value="CLEAVAGE STIMULATION FACTOR SUBUNIT 2"/>
    <property type="match status" value="1"/>
</dbReference>
<evidence type="ECO:0000256" key="4">
    <source>
        <dbReference type="SAM" id="MobiDB-lite"/>
    </source>
</evidence>
<dbReference type="CDD" id="cd12398">
    <property type="entry name" value="RRM_CSTF2_RNA15_like"/>
    <property type="match status" value="1"/>
</dbReference>
<sequence>MSGSKVVFVGNIPYEQTEEQLIDIFSEVGPVVSFRLVFERETGKPRGYGFCEFQDERTAASAVRNLNGRDIGNRTLKVDFADADPARSDGRDLEDGSYMMNIGPGSGGPPRGPPLAPPQIPPQQQQIPFMPNPPGRIDPRLANNPGAAGGPAIPPHVMGAGGIPPISPVPAVPINSADAISAVLATMTPQNVYDIIASMKVLALNEPDKATALLNANPQLSYAVFQALIMMNLIEPSALQRMFPNAAIPPTGANPALLPGSQLPPHMVPPPMPFVPPVFPGIQQPLQQPNAPLQPPPPVPQPSLEQQQQLLAQVMALTPADIASLPDEQRANIMQLRAQLLGNA</sequence>
<dbReference type="PROSITE" id="PS50102">
    <property type="entry name" value="RRM"/>
    <property type="match status" value="1"/>
</dbReference>
<evidence type="ECO:0000256" key="3">
    <source>
        <dbReference type="PROSITE-ProRule" id="PRU00176"/>
    </source>
</evidence>
<dbReference type="Proteomes" id="UP000738325">
    <property type="component" value="Unassembled WGS sequence"/>
</dbReference>
<feature type="region of interest" description="Disordered" evidence="4">
    <location>
        <begin position="285"/>
        <end position="304"/>
    </location>
</feature>
<dbReference type="Pfam" id="PF14327">
    <property type="entry name" value="CSTF2_hinge"/>
    <property type="match status" value="1"/>
</dbReference>
<gene>
    <name evidence="6" type="ORF">BGZ99_006510</name>
</gene>
<dbReference type="InterPro" id="IPR035979">
    <property type="entry name" value="RBD_domain_sf"/>
</dbReference>
<keyword evidence="3" id="KW-0694">RNA-binding</keyword>
<dbReference type="InterPro" id="IPR025742">
    <property type="entry name" value="CSTF2_hinge"/>
</dbReference>
<dbReference type="Pfam" id="PF14304">
    <property type="entry name" value="CSTF_C"/>
    <property type="match status" value="1"/>
</dbReference>
<evidence type="ECO:0000313" key="7">
    <source>
        <dbReference type="Proteomes" id="UP000738325"/>
    </source>
</evidence>
<dbReference type="Pfam" id="PF00076">
    <property type="entry name" value="RRM_1"/>
    <property type="match status" value="1"/>
</dbReference>
<dbReference type="InterPro" id="IPR026896">
    <property type="entry name" value="CSTF_C"/>
</dbReference>
<feature type="compositionally biased region" description="Pro residues" evidence="4">
    <location>
        <begin position="292"/>
        <end position="301"/>
    </location>
</feature>
<dbReference type="PANTHER" id="PTHR45735:SF2">
    <property type="entry name" value="CLEAVAGE STIMULATION FACTOR SUBUNIT 2"/>
    <property type="match status" value="1"/>
</dbReference>
<reference evidence="6" key="1">
    <citation type="journal article" date="2020" name="Fungal Divers.">
        <title>Resolving the Mortierellaceae phylogeny through synthesis of multi-gene phylogenetics and phylogenomics.</title>
        <authorList>
            <person name="Vandepol N."/>
            <person name="Liber J."/>
            <person name="Desiro A."/>
            <person name="Na H."/>
            <person name="Kennedy M."/>
            <person name="Barry K."/>
            <person name="Grigoriev I.V."/>
            <person name="Miller A.N."/>
            <person name="O'Donnell K."/>
            <person name="Stajich J.E."/>
            <person name="Bonito G."/>
        </authorList>
    </citation>
    <scope>NUCLEOTIDE SEQUENCE</scope>
    <source>
        <strain evidence="6">REB-010B</strain>
    </source>
</reference>
<evidence type="ECO:0000256" key="1">
    <source>
        <dbReference type="ARBA" id="ARBA00004123"/>
    </source>
</evidence>
<organism evidence="6 7">
    <name type="scientific">Dissophora globulifera</name>
    <dbReference type="NCBI Taxonomy" id="979702"/>
    <lineage>
        <taxon>Eukaryota</taxon>
        <taxon>Fungi</taxon>
        <taxon>Fungi incertae sedis</taxon>
        <taxon>Mucoromycota</taxon>
        <taxon>Mortierellomycotina</taxon>
        <taxon>Mortierellomycetes</taxon>
        <taxon>Mortierellales</taxon>
        <taxon>Mortierellaceae</taxon>
        <taxon>Dissophora</taxon>
    </lineage>
</organism>
<dbReference type="GO" id="GO:0005847">
    <property type="term" value="C:mRNA cleavage and polyadenylation specificity factor complex"/>
    <property type="evidence" value="ECO:0007669"/>
    <property type="project" value="TreeGrafter"/>
</dbReference>
<comment type="subcellular location">
    <subcellularLocation>
        <location evidence="1">Nucleus</location>
    </subcellularLocation>
</comment>
<dbReference type="SMART" id="SM00360">
    <property type="entry name" value="RRM"/>
    <property type="match status" value="1"/>
</dbReference>
<protein>
    <recommendedName>
        <fullName evidence="5">RRM domain-containing protein</fullName>
    </recommendedName>
</protein>
<dbReference type="AlphaFoldDB" id="A0A9P6RCF8"/>
<dbReference type="Gene3D" id="1.10.20.70">
    <property type="entry name" value="Transcription termination and cleavage factor, C-terminal domain"/>
    <property type="match status" value="1"/>
</dbReference>
<name>A0A9P6RCF8_9FUNG</name>
<dbReference type="InterPro" id="IPR038192">
    <property type="entry name" value="CSTF_C_sf"/>
</dbReference>
<feature type="compositionally biased region" description="Pro residues" evidence="4">
    <location>
        <begin position="110"/>
        <end position="121"/>
    </location>
</feature>
<dbReference type="GO" id="GO:0003729">
    <property type="term" value="F:mRNA binding"/>
    <property type="evidence" value="ECO:0007669"/>
    <property type="project" value="TreeGrafter"/>
</dbReference>
<feature type="domain" description="RRM" evidence="5">
    <location>
        <begin position="5"/>
        <end position="83"/>
    </location>
</feature>
<dbReference type="InterPro" id="IPR000504">
    <property type="entry name" value="RRM_dom"/>
</dbReference>
<comment type="caution">
    <text evidence="6">The sequence shown here is derived from an EMBL/GenBank/DDBJ whole genome shotgun (WGS) entry which is preliminary data.</text>
</comment>
<feature type="compositionally biased region" description="Basic and acidic residues" evidence="4">
    <location>
        <begin position="82"/>
        <end position="94"/>
    </location>
</feature>
<dbReference type="Gene3D" id="3.30.70.330">
    <property type="match status" value="1"/>
</dbReference>